<keyword evidence="4" id="KW-0175">Coiled coil</keyword>
<dbReference type="eggNOG" id="COG0732">
    <property type="taxonomic scope" value="Bacteria"/>
</dbReference>
<evidence type="ECO:0000313" key="7">
    <source>
        <dbReference type="Proteomes" id="UP000006755"/>
    </source>
</evidence>
<protein>
    <submittedName>
        <fullName evidence="6">Restriction modification system DNA specificity subunit</fullName>
    </submittedName>
</protein>
<accession>K2JQB0</accession>
<dbReference type="AlphaFoldDB" id="K2JQB0"/>
<dbReference type="InterPro" id="IPR051212">
    <property type="entry name" value="Type-I_RE_S_subunit"/>
</dbReference>
<organism evidence="6 7">
    <name type="scientific">Gallaecimonas xiamenensis 3-C-1</name>
    <dbReference type="NCBI Taxonomy" id="745411"/>
    <lineage>
        <taxon>Bacteria</taxon>
        <taxon>Pseudomonadati</taxon>
        <taxon>Pseudomonadota</taxon>
        <taxon>Gammaproteobacteria</taxon>
        <taxon>Enterobacterales</taxon>
        <taxon>Gallaecimonadaceae</taxon>
        <taxon>Gallaecimonas</taxon>
    </lineage>
</organism>
<dbReference type="CDD" id="cd17293">
    <property type="entry name" value="RMtype1_S_Ppo21ORF8840P_TRD1-CR1_like"/>
    <property type="match status" value="1"/>
</dbReference>
<feature type="coiled-coil region" evidence="4">
    <location>
        <begin position="526"/>
        <end position="553"/>
    </location>
</feature>
<evidence type="ECO:0000256" key="1">
    <source>
        <dbReference type="ARBA" id="ARBA00010923"/>
    </source>
</evidence>
<dbReference type="EMBL" id="AMRI01000041">
    <property type="protein sequence ID" value="EKE67445.1"/>
    <property type="molecule type" value="Genomic_DNA"/>
</dbReference>
<evidence type="ECO:0000313" key="6">
    <source>
        <dbReference type="EMBL" id="EKE67445.1"/>
    </source>
</evidence>
<dbReference type="InterPro" id="IPR044946">
    <property type="entry name" value="Restrct_endonuc_typeI_TRD_sf"/>
</dbReference>
<dbReference type="Gene3D" id="3.90.220.20">
    <property type="entry name" value="DNA methylase specificity domains"/>
    <property type="match status" value="2"/>
</dbReference>
<evidence type="ECO:0000259" key="5">
    <source>
        <dbReference type="Pfam" id="PF01420"/>
    </source>
</evidence>
<evidence type="ECO:0000256" key="4">
    <source>
        <dbReference type="SAM" id="Coils"/>
    </source>
</evidence>
<gene>
    <name evidence="6" type="ORF">B3C1_18587</name>
</gene>
<dbReference type="RefSeq" id="WP_008486745.1">
    <property type="nucleotide sequence ID" value="NZ_AMRI01000041.1"/>
</dbReference>
<dbReference type="PANTHER" id="PTHR43140">
    <property type="entry name" value="TYPE-1 RESTRICTION ENZYME ECOKI SPECIFICITY PROTEIN"/>
    <property type="match status" value="1"/>
</dbReference>
<dbReference type="Pfam" id="PF01420">
    <property type="entry name" value="Methylase_S"/>
    <property type="match status" value="2"/>
</dbReference>
<name>K2JQB0_9GAMM</name>
<dbReference type="OrthoDB" id="5677527at2"/>
<evidence type="ECO:0000256" key="3">
    <source>
        <dbReference type="ARBA" id="ARBA00023125"/>
    </source>
</evidence>
<comment type="similarity">
    <text evidence="1">Belongs to the type-I restriction system S methylase family.</text>
</comment>
<dbReference type="STRING" id="745411.B3C1_18587"/>
<keyword evidence="2" id="KW-0680">Restriction system</keyword>
<sequence>MIQAVHDLLEQHFDTAFAAPGGIAKLRELILTLAMQGKLVEQDPNDPPASELLKEIEAEKQRLISEKKIKKQKPLPPIKPEEVPYQLPQGWAWVRLDELGVSQTGTTPPSKNPENYGDHIPFIGPGSIKNGNIDYSGQGLSLDGLSKGRLIEKDSVLMVCIGGSIGKHAINQMDVTCNQQINTLTPFKPLSVKYTYFTMEADYFQRTVLNKAGGSATPIINKQKWSSIPIPLPPLPEQHRIVRRIDQLMVRCDELEKLRKDREEKRLQVHAAAISQLLNAPENSGWPFIQQHFGELYTVKENVAELRKAILQLAVMGRLVPQDPNDPPASELLKEIEVEKQRLIEEKKIKKQKPWQPINPEEVPYMLPQGWEWVRVEDVFNTTSGTTFDAALEKDAGSYAYVKVGDMNLQGNELFIETSSRYIDPDEKMLRSLISTGSVIFPKRGGAIATNKKRIITDPVFVDLNIMAITPIFGLLTEYAYLWLSTIDLALLNTGTSVPQINHKDIDPLLFPLPALEEQHRIVARIDQLMALCNNLDEQIEAATNKQKALLNAVMAQV</sequence>
<comment type="caution">
    <text evidence="6">The sequence shown here is derived from an EMBL/GenBank/DDBJ whole genome shotgun (WGS) entry which is preliminary data.</text>
</comment>
<keyword evidence="7" id="KW-1185">Reference proteome</keyword>
<keyword evidence="3" id="KW-0238">DNA-binding</keyword>
<reference evidence="6 7" key="1">
    <citation type="journal article" date="2012" name="J. Bacteriol.">
        <title>Genome Sequence of Gallaecimonas xiamenensis Type Strain 3-C-1.</title>
        <authorList>
            <person name="Lai Q."/>
            <person name="Wang L."/>
            <person name="Wang W."/>
            <person name="Shao Z."/>
        </authorList>
    </citation>
    <scope>NUCLEOTIDE SEQUENCE [LARGE SCALE GENOMIC DNA]</scope>
    <source>
        <strain evidence="6 7">3-C-1</strain>
    </source>
</reference>
<feature type="domain" description="Type I restriction modification DNA specificity" evidence="5">
    <location>
        <begin position="88"/>
        <end position="260"/>
    </location>
</feature>
<dbReference type="InterPro" id="IPR000055">
    <property type="entry name" value="Restrct_endonuc_typeI_TRD"/>
</dbReference>
<proteinExistence type="inferred from homology"/>
<dbReference type="PATRIC" id="fig|745411.4.peg.3645"/>
<dbReference type="PANTHER" id="PTHR43140:SF1">
    <property type="entry name" value="TYPE I RESTRICTION ENZYME ECOKI SPECIFICITY SUBUNIT"/>
    <property type="match status" value="1"/>
</dbReference>
<dbReference type="GO" id="GO:0009307">
    <property type="term" value="P:DNA restriction-modification system"/>
    <property type="evidence" value="ECO:0007669"/>
    <property type="project" value="UniProtKB-KW"/>
</dbReference>
<evidence type="ECO:0000256" key="2">
    <source>
        <dbReference type="ARBA" id="ARBA00022747"/>
    </source>
</evidence>
<dbReference type="SUPFAM" id="SSF116734">
    <property type="entry name" value="DNA methylase specificity domain"/>
    <property type="match status" value="2"/>
</dbReference>
<dbReference type="REBASE" id="57388">
    <property type="entry name" value="S.Gxi3C1ORF18582P"/>
</dbReference>
<dbReference type="Proteomes" id="UP000006755">
    <property type="component" value="Unassembled WGS sequence"/>
</dbReference>
<dbReference type="GO" id="GO:0003677">
    <property type="term" value="F:DNA binding"/>
    <property type="evidence" value="ECO:0007669"/>
    <property type="project" value="UniProtKB-KW"/>
</dbReference>
<feature type="domain" description="Type I restriction modification DNA specificity" evidence="5">
    <location>
        <begin position="368"/>
        <end position="542"/>
    </location>
</feature>